<feature type="transmembrane region" description="Helical" evidence="1">
    <location>
        <begin position="62"/>
        <end position="84"/>
    </location>
</feature>
<protein>
    <submittedName>
        <fullName evidence="2">Uncharacterized protein</fullName>
    </submittedName>
</protein>
<keyword evidence="1" id="KW-1133">Transmembrane helix</keyword>
<dbReference type="PANTHER" id="PTHR37726:SF1">
    <property type="entry name" value="TRANSMEMBRANE PROTEIN"/>
    <property type="match status" value="1"/>
</dbReference>
<gene>
    <name evidence="2" type="ORF">SADUNF_Sadunf14G0078500</name>
</gene>
<feature type="transmembrane region" description="Helical" evidence="1">
    <location>
        <begin position="249"/>
        <end position="267"/>
    </location>
</feature>
<evidence type="ECO:0000313" key="2">
    <source>
        <dbReference type="EMBL" id="KAF9669154.1"/>
    </source>
</evidence>
<dbReference type="AlphaFoldDB" id="A0A835MM92"/>
<comment type="caution">
    <text evidence="2">The sequence shown here is derived from an EMBL/GenBank/DDBJ whole genome shotgun (WGS) entry which is preliminary data.</text>
</comment>
<feature type="transmembrane region" description="Helical" evidence="1">
    <location>
        <begin position="96"/>
        <end position="117"/>
    </location>
</feature>
<accession>A0A835MM92</accession>
<dbReference type="OrthoDB" id="657942at2759"/>
<dbReference type="EMBL" id="JADGMS010000014">
    <property type="protein sequence ID" value="KAF9669154.1"/>
    <property type="molecule type" value="Genomic_DNA"/>
</dbReference>
<sequence>MNNQLYRRNLVFQAEWPSEDVQAMFFKCVRWQVEDTVDPINCPYHYYCDSTYPGNHPSYVDVLVFLFTAALYLATLAIMVVDMSRRDRTCLSKSKIYLQPSGPVSLPLILLVLAKGYRINTVFPLSYIGPAILQLLQVSALSFDSGVGIDVRYAIFQASIISGILHASLYLDSIILPYYTGFDALVSSTFSGECASCVCRKEALVVGGRLIRYRGWSLTTFLVIGALCLRILCRVTGENKSKIMSIKTLLESLGLISITVDCVYLIRNSPEQSLMRIAAFGGVLVLICLQMIKKMSAQMIQWHSALVKLETGSRNQMYRIPITICFPLLFSFIFHPTCGVAE</sequence>
<proteinExistence type="predicted"/>
<feature type="transmembrane region" description="Helical" evidence="1">
    <location>
        <begin position="273"/>
        <end position="292"/>
    </location>
</feature>
<feature type="transmembrane region" description="Helical" evidence="1">
    <location>
        <begin position="216"/>
        <end position="237"/>
    </location>
</feature>
<dbReference type="PANTHER" id="PTHR37726">
    <property type="entry name" value="TRANSMEMBRANE PROTEIN"/>
    <property type="match status" value="1"/>
</dbReference>
<organism evidence="2 3">
    <name type="scientific">Salix dunnii</name>
    <dbReference type="NCBI Taxonomy" id="1413687"/>
    <lineage>
        <taxon>Eukaryota</taxon>
        <taxon>Viridiplantae</taxon>
        <taxon>Streptophyta</taxon>
        <taxon>Embryophyta</taxon>
        <taxon>Tracheophyta</taxon>
        <taxon>Spermatophyta</taxon>
        <taxon>Magnoliopsida</taxon>
        <taxon>eudicotyledons</taxon>
        <taxon>Gunneridae</taxon>
        <taxon>Pentapetalae</taxon>
        <taxon>rosids</taxon>
        <taxon>fabids</taxon>
        <taxon>Malpighiales</taxon>
        <taxon>Salicaceae</taxon>
        <taxon>Saliceae</taxon>
        <taxon>Salix</taxon>
    </lineage>
</organism>
<name>A0A835MM92_9ROSI</name>
<keyword evidence="1" id="KW-0812">Transmembrane</keyword>
<keyword evidence="3" id="KW-1185">Reference proteome</keyword>
<reference evidence="2 3" key="1">
    <citation type="submission" date="2020-10" db="EMBL/GenBank/DDBJ databases">
        <title>Plant Genome Project.</title>
        <authorList>
            <person name="Zhang R.-G."/>
        </authorList>
    </citation>
    <scope>NUCLEOTIDE SEQUENCE [LARGE SCALE GENOMIC DNA]</scope>
    <source>
        <strain evidence="2">FAFU-HL-1</strain>
        <tissue evidence="2">Leaf</tissue>
    </source>
</reference>
<dbReference type="Proteomes" id="UP000657918">
    <property type="component" value="Unassembled WGS sequence"/>
</dbReference>
<feature type="transmembrane region" description="Helical" evidence="1">
    <location>
        <begin position="318"/>
        <end position="335"/>
    </location>
</feature>
<evidence type="ECO:0000313" key="3">
    <source>
        <dbReference type="Proteomes" id="UP000657918"/>
    </source>
</evidence>
<evidence type="ECO:0000256" key="1">
    <source>
        <dbReference type="SAM" id="Phobius"/>
    </source>
</evidence>
<keyword evidence="1" id="KW-0472">Membrane</keyword>
<feature type="transmembrane region" description="Helical" evidence="1">
    <location>
        <begin position="155"/>
        <end position="179"/>
    </location>
</feature>